<proteinExistence type="predicted"/>
<feature type="region of interest" description="Disordered" evidence="1">
    <location>
        <begin position="253"/>
        <end position="274"/>
    </location>
</feature>
<feature type="region of interest" description="Disordered" evidence="1">
    <location>
        <begin position="1"/>
        <end position="20"/>
    </location>
</feature>
<name>A0A8T1GZK9_9STRA</name>
<evidence type="ECO:0000313" key="2">
    <source>
        <dbReference type="EMBL" id="KAG3000736.1"/>
    </source>
</evidence>
<sequence length="614" mass="69956">METRALSSSSAGQERIFRPEESVAQYEDDFKRWLGARGVTVKSLESRPEVEQLFRHDFTALRAWELQQSRAAQQSCKLDASSDSEEEGEVREDWVEQAFLQCESCAQKTPPGDLLRQTEQYQRIRRRCELLRTEVMSVDDFNWRIKQYGPNGYMDPSEMLSPVAIVLRPGETVEIYEEVFQKWLRHKKLTLQILLNHPEEERRYRQCYAYSRVRTHMKIQDKQTSRRRSRSPSRIHTSSNKWAKFDSTRRPYMKYRDDPRDKSPRDHLPKDIRLDDFKRRGNYHTESVVPSKKSSEEMAYLFFEELGRGLCNGPGATTGDQVLTPSTCAPETPKSTFSENGDTFPAAQMDTLSATDTAVLIPPAHEDNLLAVIQQHRVVEADAEAQTLRQTEEPIVGSASVDLVPDSSALLNAAAEILARVERISTDLAKTRLVERYIRFTDQIVVNETAISDVLAHVAKINDNSEGEETEIIDQVEEAIMTVNEVKMQRDKALADAMAHEWSGKEVELDKQPQLHVEMQMPEAGTHQELALLYGELLRNDKEVQDFQSKLITCLDAVDGKVTTQDAQIDDVARLVRELSAKLTGKTQLKSQCDALSIELLSISSILPARLLQI</sequence>
<comment type="caution">
    <text evidence="2">The sequence shown here is derived from an EMBL/GenBank/DDBJ whole genome shotgun (WGS) entry which is preliminary data.</text>
</comment>
<dbReference type="EMBL" id="RCML01000001">
    <property type="protein sequence ID" value="KAG3000736.1"/>
    <property type="molecule type" value="Genomic_DNA"/>
</dbReference>
<dbReference type="AlphaFoldDB" id="A0A8T1GZK9"/>
<protein>
    <submittedName>
        <fullName evidence="2">Uncharacterized protein</fullName>
    </submittedName>
</protein>
<dbReference type="VEuPathDB" id="FungiDB:PC110_g16910"/>
<reference evidence="2" key="1">
    <citation type="submission" date="2018-10" db="EMBL/GenBank/DDBJ databases">
        <title>Effector identification in a new, highly contiguous assembly of the strawberry crown rot pathogen Phytophthora cactorum.</title>
        <authorList>
            <person name="Armitage A.D."/>
            <person name="Nellist C.F."/>
            <person name="Bates H."/>
            <person name="Vickerstaff R.J."/>
            <person name="Harrison R.J."/>
        </authorList>
    </citation>
    <scope>NUCLEOTIDE SEQUENCE</scope>
    <source>
        <strain evidence="2">P415</strain>
    </source>
</reference>
<accession>A0A8T1GZK9</accession>
<feature type="region of interest" description="Disordered" evidence="1">
    <location>
        <begin position="217"/>
        <end position="241"/>
    </location>
</feature>
<feature type="compositionally biased region" description="Polar residues" evidence="1">
    <location>
        <begin position="1"/>
        <end position="12"/>
    </location>
</feature>
<organism evidence="2 3">
    <name type="scientific">Phytophthora cactorum</name>
    <dbReference type="NCBI Taxonomy" id="29920"/>
    <lineage>
        <taxon>Eukaryota</taxon>
        <taxon>Sar</taxon>
        <taxon>Stramenopiles</taxon>
        <taxon>Oomycota</taxon>
        <taxon>Peronosporomycetes</taxon>
        <taxon>Peronosporales</taxon>
        <taxon>Peronosporaceae</taxon>
        <taxon>Phytophthora</taxon>
    </lineage>
</organism>
<evidence type="ECO:0000256" key="1">
    <source>
        <dbReference type="SAM" id="MobiDB-lite"/>
    </source>
</evidence>
<evidence type="ECO:0000313" key="3">
    <source>
        <dbReference type="Proteomes" id="UP000697107"/>
    </source>
</evidence>
<gene>
    <name evidence="2" type="ORF">PC118_g137</name>
</gene>
<dbReference type="Proteomes" id="UP000697107">
    <property type="component" value="Unassembled WGS sequence"/>
</dbReference>